<dbReference type="Proteomes" id="UP000316083">
    <property type="component" value="Unassembled WGS sequence"/>
</dbReference>
<dbReference type="AlphaFoldDB" id="A0A560ANZ7"/>
<dbReference type="PANTHER" id="PTHR36573:SF1">
    <property type="entry name" value="INTERMEMBRANE PHOSPHOLIPID TRANSPORT SYSTEM BINDING PROTEIN MLAC"/>
    <property type="match status" value="1"/>
</dbReference>
<proteinExistence type="predicted"/>
<dbReference type="Gene3D" id="3.10.450.710">
    <property type="entry name" value="Tgt2/MlaC"/>
    <property type="match status" value="1"/>
</dbReference>
<organism evidence="2 3">
    <name type="scientific">Azospirillum brasilense</name>
    <dbReference type="NCBI Taxonomy" id="192"/>
    <lineage>
        <taxon>Bacteria</taxon>
        <taxon>Pseudomonadati</taxon>
        <taxon>Pseudomonadota</taxon>
        <taxon>Alphaproteobacteria</taxon>
        <taxon>Rhodospirillales</taxon>
        <taxon>Azospirillaceae</taxon>
        <taxon>Azospirillum</taxon>
    </lineage>
</organism>
<dbReference type="EMBL" id="VITF01000016">
    <property type="protein sequence ID" value="TWA62084.1"/>
    <property type="molecule type" value="Genomic_DNA"/>
</dbReference>
<dbReference type="PROSITE" id="PS51318">
    <property type="entry name" value="TAT"/>
    <property type="match status" value="1"/>
</dbReference>
<dbReference type="RefSeq" id="WP_247883386.1">
    <property type="nucleotide sequence ID" value="NZ_VITF01000016.1"/>
</dbReference>
<dbReference type="InterPro" id="IPR042245">
    <property type="entry name" value="Tgt2/MlaC_sf"/>
</dbReference>
<evidence type="ECO:0000313" key="3">
    <source>
        <dbReference type="Proteomes" id="UP000316083"/>
    </source>
</evidence>
<dbReference type="PANTHER" id="PTHR36573">
    <property type="entry name" value="INTERMEMBRANE PHOSPHOLIPID TRANSPORT SYSTEM BINDING PROTEIN MLAC"/>
    <property type="match status" value="1"/>
</dbReference>
<protein>
    <submittedName>
        <fullName evidence="2">Phospholipid transport system substrate-binding protein</fullName>
    </submittedName>
</protein>
<dbReference type="InterPro" id="IPR008869">
    <property type="entry name" value="MlaC/ttg2D"/>
</dbReference>
<sequence>MIGSFSRRAWMRAALALAVLAAGLLPVPAVAQQAPGTTAGTTPGARATVARLNEAILSLMREGAGREPARARLQRFLPVMLDTFDLEAALRVAAAPYFDQSAEPEKRQALDAFARRSAAQYVDRFDSYDGQRIEIVGERPAPRGMLLVDTDLLRAGKAPVRLSYLLRPEGDRWRILDVLAKGTVSQLATQRSEFQNTLRGGGLAALTRDLNSNADRILGGA</sequence>
<name>A0A560ANZ7_AZOBR</name>
<feature type="signal peptide" evidence="1">
    <location>
        <begin position="1"/>
        <end position="31"/>
    </location>
</feature>
<evidence type="ECO:0000313" key="2">
    <source>
        <dbReference type="EMBL" id="TWA62084.1"/>
    </source>
</evidence>
<dbReference type="Pfam" id="PF05494">
    <property type="entry name" value="MlaC"/>
    <property type="match status" value="1"/>
</dbReference>
<comment type="caution">
    <text evidence="2">The sequence shown here is derived from an EMBL/GenBank/DDBJ whole genome shotgun (WGS) entry which is preliminary data.</text>
</comment>
<gene>
    <name evidence="2" type="ORF">FBZ82_11697</name>
</gene>
<feature type="chain" id="PRO_5021966867" evidence="1">
    <location>
        <begin position="32"/>
        <end position="221"/>
    </location>
</feature>
<keyword evidence="1" id="KW-0732">Signal</keyword>
<dbReference type="InterPro" id="IPR006311">
    <property type="entry name" value="TAT_signal"/>
</dbReference>
<reference evidence="2 3" key="1">
    <citation type="submission" date="2019-06" db="EMBL/GenBank/DDBJ databases">
        <title>Genomic Encyclopedia of Type Strains, Phase IV (KMG-V): Genome sequencing to study the core and pangenomes of soil and plant-associated prokaryotes.</title>
        <authorList>
            <person name="Whitman W."/>
        </authorList>
    </citation>
    <scope>NUCLEOTIDE SEQUENCE [LARGE SCALE GENOMIC DNA]</scope>
    <source>
        <strain evidence="2 3">BR 11796</strain>
    </source>
</reference>
<evidence type="ECO:0000256" key="1">
    <source>
        <dbReference type="SAM" id="SignalP"/>
    </source>
</evidence>
<accession>A0A560ANZ7</accession>